<proteinExistence type="predicted"/>
<dbReference type="AlphaFoldDB" id="A0A5D2MMM2"/>
<reference evidence="2 3" key="1">
    <citation type="submission" date="2019-07" db="EMBL/GenBank/DDBJ databases">
        <title>WGS assembly of Gossypium tomentosum.</title>
        <authorList>
            <person name="Chen Z.J."/>
            <person name="Sreedasyam A."/>
            <person name="Ando A."/>
            <person name="Song Q."/>
            <person name="De L."/>
            <person name="Hulse-Kemp A."/>
            <person name="Ding M."/>
            <person name="Ye W."/>
            <person name="Kirkbride R."/>
            <person name="Jenkins J."/>
            <person name="Plott C."/>
            <person name="Lovell J."/>
            <person name="Lin Y.-M."/>
            <person name="Vaughn R."/>
            <person name="Liu B."/>
            <person name="Li W."/>
            <person name="Simpson S."/>
            <person name="Scheffler B."/>
            <person name="Saski C."/>
            <person name="Grover C."/>
            <person name="Hu G."/>
            <person name="Conover J."/>
            <person name="Carlson J."/>
            <person name="Shu S."/>
            <person name="Boston L."/>
            <person name="Williams M."/>
            <person name="Peterson D."/>
            <person name="Mcgee K."/>
            <person name="Jones D."/>
            <person name="Wendel J."/>
            <person name="Stelly D."/>
            <person name="Grimwood J."/>
            <person name="Schmutz J."/>
        </authorList>
    </citation>
    <scope>NUCLEOTIDE SEQUENCE [LARGE SCALE GENOMIC DNA]</scope>
    <source>
        <strain evidence="2">7179.01</strain>
    </source>
</reference>
<gene>
    <name evidence="2" type="ORF">ES332_A13G201300v1</name>
</gene>
<organism evidence="2 3">
    <name type="scientific">Gossypium tomentosum</name>
    <name type="common">Hawaiian cotton</name>
    <name type="synonym">Gossypium sandvicense</name>
    <dbReference type="NCBI Taxonomy" id="34277"/>
    <lineage>
        <taxon>Eukaryota</taxon>
        <taxon>Viridiplantae</taxon>
        <taxon>Streptophyta</taxon>
        <taxon>Embryophyta</taxon>
        <taxon>Tracheophyta</taxon>
        <taxon>Spermatophyta</taxon>
        <taxon>Magnoliopsida</taxon>
        <taxon>eudicotyledons</taxon>
        <taxon>Gunneridae</taxon>
        <taxon>Pentapetalae</taxon>
        <taxon>rosids</taxon>
        <taxon>malvids</taxon>
        <taxon>Malvales</taxon>
        <taxon>Malvaceae</taxon>
        <taxon>Malvoideae</taxon>
        <taxon>Gossypium</taxon>
    </lineage>
</organism>
<feature type="transmembrane region" description="Helical" evidence="1">
    <location>
        <begin position="145"/>
        <end position="168"/>
    </location>
</feature>
<dbReference type="Proteomes" id="UP000322667">
    <property type="component" value="Chromosome A13"/>
</dbReference>
<sequence length="181" mass="20494">MPFYTSSKTDPYHPSVLSLSFGFWPQPWSATAPPSDLVADYAQKGHDERPEFEIDEGGRSSSDVIRSARSQRGRFLFWCKGASESRPSGDVRAEGTLGGCGARERARVSTLAESGLCFWAFWASKFGLSFFVLGFDIFFEAWSNLGMYIHKFTFCSFSNFCFKINYFISFQVKLMPFKLVL</sequence>
<accession>A0A5D2MMM2</accession>
<feature type="transmembrane region" description="Helical" evidence="1">
    <location>
        <begin position="116"/>
        <end position="139"/>
    </location>
</feature>
<protein>
    <submittedName>
        <fullName evidence="2">Uncharacterized protein</fullName>
    </submittedName>
</protein>
<keyword evidence="3" id="KW-1185">Reference proteome</keyword>
<keyword evidence="1" id="KW-0472">Membrane</keyword>
<dbReference type="EMBL" id="CM017622">
    <property type="protein sequence ID" value="TYH92706.1"/>
    <property type="molecule type" value="Genomic_DNA"/>
</dbReference>
<evidence type="ECO:0000313" key="3">
    <source>
        <dbReference type="Proteomes" id="UP000322667"/>
    </source>
</evidence>
<name>A0A5D2MMM2_GOSTO</name>
<keyword evidence="1" id="KW-0812">Transmembrane</keyword>
<evidence type="ECO:0000313" key="2">
    <source>
        <dbReference type="EMBL" id="TYH92706.1"/>
    </source>
</evidence>
<keyword evidence="1" id="KW-1133">Transmembrane helix</keyword>
<evidence type="ECO:0000256" key="1">
    <source>
        <dbReference type="SAM" id="Phobius"/>
    </source>
</evidence>